<name>A0A1B7KMZ0_PARTM</name>
<protein>
    <submittedName>
        <fullName evidence="1">Uncharacterized protein</fullName>
    </submittedName>
</protein>
<comment type="caution">
    <text evidence="1">The sequence shown here is derived from an EMBL/GenBank/DDBJ whole genome shotgun (WGS) entry which is preliminary data.</text>
</comment>
<dbReference type="EMBL" id="LXMA01000043">
    <property type="protein sequence ID" value="OAT71380.1"/>
    <property type="molecule type" value="Genomic_DNA"/>
</dbReference>
<dbReference type="Proteomes" id="UP000078290">
    <property type="component" value="Unassembled WGS sequence"/>
</dbReference>
<proteinExistence type="predicted"/>
<evidence type="ECO:0000313" key="1">
    <source>
        <dbReference type="EMBL" id="OAT71380.1"/>
    </source>
</evidence>
<evidence type="ECO:0000313" key="2">
    <source>
        <dbReference type="Proteomes" id="UP000078290"/>
    </source>
</evidence>
<accession>A0A1B7KMZ0</accession>
<gene>
    <name evidence="1" type="ORF">A7K69_14965</name>
</gene>
<sequence>MNKTRLLKSKKKKTLNLLADDVISKGDDDEFINDINKQIDDLSLMKQQAESSLQTTDDELAIQE</sequence>
<reference evidence="2" key="1">
    <citation type="submission" date="2016-05" db="EMBL/GenBank/DDBJ databases">
        <authorList>
            <person name="Wang W."/>
            <person name="Zhu L."/>
        </authorList>
    </citation>
    <scope>NUCLEOTIDE SEQUENCE [LARGE SCALE GENOMIC DNA]</scope>
    <source>
        <strain evidence="2">W-2</strain>
    </source>
</reference>
<dbReference type="AlphaFoldDB" id="A0A1B7KMZ0"/>
<organism evidence="1 2">
    <name type="scientific">Parageobacillus thermoglucosidasius</name>
    <name type="common">Geobacillus thermoglucosidasius</name>
    <dbReference type="NCBI Taxonomy" id="1426"/>
    <lineage>
        <taxon>Bacteria</taxon>
        <taxon>Bacillati</taxon>
        <taxon>Bacillota</taxon>
        <taxon>Bacilli</taxon>
        <taxon>Bacillales</taxon>
        <taxon>Anoxybacillaceae</taxon>
        <taxon>Parageobacillus</taxon>
    </lineage>
</organism>